<evidence type="ECO:0000256" key="3">
    <source>
        <dbReference type="ARBA" id="ARBA00022840"/>
    </source>
</evidence>
<accession>A0ABU8N9R3</accession>
<keyword evidence="2" id="KW-0378">Hydrolase</keyword>
<dbReference type="RefSeq" id="WP_337715418.1">
    <property type="nucleotide sequence ID" value="NZ_JBBEGL010000005.1"/>
</dbReference>
<dbReference type="InterPro" id="IPR003778">
    <property type="entry name" value="CT_A_B"/>
</dbReference>
<dbReference type="Proteomes" id="UP001370100">
    <property type="component" value="Unassembled WGS sequence"/>
</dbReference>
<dbReference type="Pfam" id="PF02626">
    <property type="entry name" value="CT_A_B"/>
    <property type="match status" value="1"/>
</dbReference>
<dbReference type="PANTHER" id="PTHR43309">
    <property type="entry name" value="5-OXOPROLINASE SUBUNIT C"/>
    <property type="match status" value="1"/>
</dbReference>
<dbReference type="Gene3D" id="2.40.100.10">
    <property type="entry name" value="Cyclophilin-like"/>
    <property type="match status" value="1"/>
</dbReference>
<evidence type="ECO:0000256" key="2">
    <source>
        <dbReference type="ARBA" id="ARBA00022801"/>
    </source>
</evidence>
<keyword evidence="3" id="KW-0067">ATP-binding</keyword>
<dbReference type="InterPro" id="IPR052708">
    <property type="entry name" value="PxpC"/>
</dbReference>
<organism evidence="5 6">
    <name type="scientific">Actinomycetospora aeridis</name>
    <dbReference type="NCBI Taxonomy" id="3129231"/>
    <lineage>
        <taxon>Bacteria</taxon>
        <taxon>Bacillati</taxon>
        <taxon>Actinomycetota</taxon>
        <taxon>Actinomycetes</taxon>
        <taxon>Pseudonocardiales</taxon>
        <taxon>Pseudonocardiaceae</taxon>
        <taxon>Actinomycetospora</taxon>
    </lineage>
</organism>
<evidence type="ECO:0000313" key="6">
    <source>
        <dbReference type="Proteomes" id="UP001370100"/>
    </source>
</evidence>
<dbReference type="SMART" id="SM00797">
    <property type="entry name" value="AHS2"/>
    <property type="match status" value="1"/>
</dbReference>
<evidence type="ECO:0000256" key="1">
    <source>
        <dbReference type="ARBA" id="ARBA00022741"/>
    </source>
</evidence>
<gene>
    <name evidence="5" type="ORF">WCD41_19495</name>
</gene>
<feature type="domain" description="Carboxyltransferase" evidence="4">
    <location>
        <begin position="30"/>
        <end position="299"/>
    </location>
</feature>
<sequence>MTPGVGRTLVVETVGPQALVVDRGRPGWAHIGVPPAGALDGPAHALAQRLVGNPPDAAGLEVLLGGLAVRATEPVTVALTGPPGGLRVRRADGPERVVASHQPVHVAAGDVVVVPPPASGLRGYLAVGGGLAVDEVLGSRSADTLSGLGPPPLEVGTTLPLGPPTTIPATGTGAIGISAAPDAVTVRLHLGPRADWVDDAADRLGAGTWTVAPTGDRVGVRLEGPVLERASARRAEELRSEGLVGGAVQVPPDGQPVVFLADHPTTGGYPVVGVVDPAGLAAFAQLRPGSSVRFSPVVTPPPD</sequence>
<proteinExistence type="predicted"/>
<keyword evidence="6" id="KW-1185">Reference proteome</keyword>
<evidence type="ECO:0000259" key="4">
    <source>
        <dbReference type="SMART" id="SM00797"/>
    </source>
</evidence>
<evidence type="ECO:0000313" key="5">
    <source>
        <dbReference type="EMBL" id="MEJ2888652.1"/>
    </source>
</evidence>
<dbReference type="PANTHER" id="PTHR43309:SF3">
    <property type="entry name" value="5-OXOPROLINASE SUBUNIT C"/>
    <property type="match status" value="1"/>
</dbReference>
<dbReference type="EMBL" id="JBBEGL010000005">
    <property type="protein sequence ID" value="MEJ2888652.1"/>
    <property type="molecule type" value="Genomic_DNA"/>
</dbReference>
<dbReference type="InterPro" id="IPR029000">
    <property type="entry name" value="Cyclophilin-like_dom_sf"/>
</dbReference>
<keyword evidence="1" id="KW-0547">Nucleotide-binding</keyword>
<reference evidence="5 6" key="1">
    <citation type="submission" date="2024-03" db="EMBL/GenBank/DDBJ databases">
        <title>Actinomycetospora sp. OC33-EN06, a novel actinomycete isolated from wild orchid (Aerides multiflora).</title>
        <authorList>
            <person name="Suriyachadkun C."/>
        </authorList>
    </citation>
    <scope>NUCLEOTIDE SEQUENCE [LARGE SCALE GENOMIC DNA]</scope>
    <source>
        <strain evidence="5 6">OC33-EN06</strain>
    </source>
</reference>
<dbReference type="SUPFAM" id="SSF50891">
    <property type="entry name" value="Cyclophilin-like"/>
    <property type="match status" value="1"/>
</dbReference>
<comment type="caution">
    <text evidence="5">The sequence shown here is derived from an EMBL/GenBank/DDBJ whole genome shotgun (WGS) entry which is preliminary data.</text>
</comment>
<protein>
    <submittedName>
        <fullName evidence="5">Biotin-dependent carboxyltransferase family protein</fullName>
    </submittedName>
</protein>
<name>A0ABU8N9R3_9PSEU</name>